<organism evidence="2 3">
    <name type="scientific">Anabaena sphaerica FACHB-251</name>
    <dbReference type="NCBI Taxonomy" id="2692883"/>
    <lineage>
        <taxon>Bacteria</taxon>
        <taxon>Bacillati</taxon>
        <taxon>Cyanobacteriota</taxon>
        <taxon>Cyanophyceae</taxon>
        <taxon>Nostocales</taxon>
        <taxon>Nostocaceae</taxon>
        <taxon>Anabaena</taxon>
    </lineage>
</organism>
<feature type="transmembrane region" description="Helical" evidence="1">
    <location>
        <begin position="18"/>
        <end position="34"/>
    </location>
</feature>
<reference evidence="3" key="1">
    <citation type="journal article" date="2020" name="ISME J.">
        <title>Comparative genomics reveals insights into cyanobacterial evolution and habitat adaptation.</title>
        <authorList>
            <person name="Chen M.Y."/>
            <person name="Teng W.K."/>
            <person name="Zhao L."/>
            <person name="Hu C.X."/>
            <person name="Zhou Y.K."/>
            <person name="Han B.P."/>
            <person name="Song L.R."/>
            <person name="Shu W.S."/>
        </authorList>
    </citation>
    <scope>NUCLEOTIDE SEQUENCE [LARGE SCALE GENOMIC DNA]</scope>
    <source>
        <strain evidence="3">FACHB-251</strain>
    </source>
</reference>
<gene>
    <name evidence="2" type="ORF">H6G06_20250</name>
</gene>
<name>A0A926WJP1_9NOST</name>
<dbReference type="InterPro" id="IPR006750">
    <property type="entry name" value="YdcZ"/>
</dbReference>
<dbReference type="RefSeq" id="WP_190563402.1">
    <property type="nucleotide sequence ID" value="NZ_JACJQU010000015.1"/>
</dbReference>
<evidence type="ECO:0000256" key="1">
    <source>
        <dbReference type="SAM" id="Phobius"/>
    </source>
</evidence>
<proteinExistence type="predicted"/>
<comment type="caution">
    <text evidence="2">The sequence shown here is derived from an EMBL/GenBank/DDBJ whole genome shotgun (WGS) entry which is preliminary data.</text>
</comment>
<feature type="transmembrane region" description="Helical" evidence="1">
    <location>
        <begin position="54"/>
        <end position="74"/>
    </location>
</feature>
<feature type="transmembrane region" description="Helical" evidence="1">
    <location>
        <begin position="86"/>
        <end position="109"/>
    </location>
</feature>
<keyword evidence="1" id="KW-0472">Membrane</keyword>
<dbReference type="Pfam" id="PF04657">
    <property type="entry name" value="DMT_YdcZ"/>
    <property type="match status" value="1"/>
</dbReference>
<accession>A0A926WJP1</accession>
<protein>
    <submittedName>
        <fullName evidence="2">DMT family transporter</fullName>
    </submittedName>
</protein>
<sequence>MTPIRLGFQGSVPNGQSYLYVLLALVNGAILPIQSNLNAQLARSLNSVPLAADISYLVGSIALISLLCTGWFGHPDWSALAKAPRWTLMGGLFGVWYITASAYFTSILGTTLTQGLIICGQAITGLVTDHFGWLGVNRRRLTANRRLVIALLIVAIFLLSLPT</sequence>
<dbReference type="AlphaFoldDB" id="A0A926WJP1"/>
<evidence type="ECO:0000313" key="3">
    <source>
        <dbReference type="Proteomes" id="UP000662185"/>
    </source>
</evidence>
<keyword evidence="1" id="KW-1133">Transmembrane helix</keyword>
<evidence type="ECO:0000313" key="2">
    <source>
        <dbReference type="EMBL" id="MBD2295743.1"/>
    </source>
</evidence>
<keyword evidence="1" id="KW-0812">Transmembrane</keyword>
<dbReference type="PANTHER" id="PTHR34821:SF2">
    <property type="entry name" value="INNER MEMBRANE PROTEIN YDCZ"/>
    <property type="match status" value="1"/>
</dbReference>
<feature type="transmembrane region" description="Helical" evidence="1">
    <location>
        <begin position="115"/>
        <end position="136"/>
    </location>
</feature>
<dbReference type="EMBL" id="JACJQU010000015">
    <property type="protein sequence ID" value="MBD2295743.1"/>
    <property type="molecule type" value="Genomic_DNA"/>
</dbReference>
<dbReference type="Proteomes" id="UP000662185">
    <property type="component" value="Unassembled WGS sequence"/>
</dbReference>
<feature type="transmembrane region" description="Helical" evidence="1">
    <location>
        <begin position="143"/>
        <end position="161"/>
    </location>
</feature>
<dbReference type="PANTHER" id="PTHR34821">
    <property type="entry name" value="INNER MEMBRANE PROTEIN YDCZ"/>
    <property type="match status" value="1"/>
</dbReference>
<dbReference type="GO" id="GO:0005886">
    <property type="term" value="C:plasma membrane"/>
    <property type="evidence" value="ECO:0007669"/>
    <property type="project" value="TreeGrafter"/>
</dbReference>
<keyword evidence="3" id="KW-1185">Reference proteome</keyword>